<reference evidence="3" key="2">
    <citation type="submission" date="2023-05" db="EMBL/GenBank/DDBJ databases">
        <title>Cataloging the Phylogenetic Diversity of Human Bladder Bacteria.</title>
        <authorList>
            <person name="Du J."/>
        </authorList>
    </citation>
    <scope>NUCLEOTIDE SEQUENCE</scope>
    <source>
        <strain evidence="3">UMB10101</strain>
    </source>
</reference>
<feature type="transmembrane region" description="Helical" evidence="1">
    <location>
        <begin position="204"/>
        <end position="222"/>
    </location>
</feature>
<dbReference type="Pfam" id="PF07136">
    <property type="entry name" value="DUF1385"/>
    <property type="match status" value="1"/>
</dbReference>
<dbReference type="PANTHER" id="PTHR42867">
    <property type="entry name" value="MEMBRANE PROTEIN-RELATED"/>
    <property type="match status" value="1"/>
</dbReference>
<keyword evidence="1" id="KW-0472">Membrane</keyword>
<dbReference type="EMBL" id="JASORJ010000001">
    <property type="protein sequence ID" value="MDK7356251.1"/>
    <property type="molecule type" value="Genomic_DNA"/>
</dbReference>
<feature type="transmembrane region" description="Helical" evidence="1">
    <location>
        <begin position="101"/>
        <end position="123"/>
    </location>
</feature>
<gene>
    <name evidence="2" type="ORF">HMPREF3233_01438</name>
    <name evidence="3" type="ORF">QP520_01200</name>
</gene>
<protein>
    <submittedName>
        <fullName evidence="3">DUF1385 domain-containing protein</fullName>
    </submittedName>
</protein>
<dbReference type="KEGG" id="vat:B7L28_05425"/>
<organism evidence="2">
    <name type="scientific">Veillonella atypica</name>
    <dbReference type="NCBI Taxonomy" id="39777"/>
    <lineage>
        <taxon>Bacteria</taxon>
        <taxon>Bacillati</taxon>
        <taxon>Bacillota</taxon>
        <taxon>Negativicutes</taxon>
        <taxon>Veillonellales</taxon>
        <taxon>Veillonellaceae</taxon>
        <taxon>Veillonella</taxon>
    </lineage>
</organism>
<evidence type="ECO:0000313" key="3">
    <source>
        <dbReference type="EMBL" id="MDK7356251.1"/>
    </source>
</evidence>
<feature type="transmembrane region" description="Helical" evidence="1">
    <location>
        <begin position="135"/>
        <end position="154"/>
    </location>
</feature>
<dbReference type="Proteomes" id="UP001236274">
    <property type="component" value="Unassembled WGS sequence"/>
</dbReference>
<accession>A0A133S330</accession>
<dbReference type="PANTHER" id="PTHR42867:SF1">
    <property type="entry name" value="MEMBRANE PROTEIN-RELATED"/>
    <property type="match status" value="1"/>
</dbReference>
<proteinExistence type="predicted"/>
<evidence type="ECO:0000256" key="1">
    <source>
        <dbReference type="SAM" id="Phobius"/>
    </source>
</evidence>
<dbReference type="Proteomes" id="UP000070226">
    <property type="component" value="Unassembled WGS sequence"/>
</dbReference>
<dbReference type="EMBL" id="LRQT01000079">
    <property type="protein sequence ID" value="KXA62875.1"/>
    <property type="molecule type" value="Genomic_DNA"/>
</dbReference>
<dbReference type="STRING" id="39777.B7L28_05425"/>
<dbReference type="InterPro" id="IPR010787">
    <property type="entry name" value="DUF1385"/>
</dbReference>
<evidence type="ECO:0000313" key="2">
    <source>
        <dbReference type="EMBL" id="KXA62875.1"/>
    </source>
</evidence>
<evidence type="ECO:0000313" key="4">
    <source>
        <dbReference type="Proteomes" id="UP000070226"/>
    </source>
</evidence>
<comment type="caution">
    <text evidence="2">The sequence shown here is derived from an EMBL/GenBank/DDBJ whole genome shotgun (WGS) entry which is preliminary data.</text>
</comment>
<sequence length="303" mass="33864">MKGNPLAKERIKKFVGGQAVIEGVMMRGPGYTATAVREPSGSIVVQKEATTSIQERYPILKKPFLRGCIALYESLVIGMKALSFSAKAAGDEEEEMSNSEIAITMVFSTLFAIALFVALPTFVVKFIPGIQDNHFILNLVEGAIRLALFLLYIWGIGQTKDIQRVFQYHGAEHKTIHAYENDLPLTVENVRAQSRLHPRCGTNFLLIVMVVSIFVFAFLGWPNLLERIVSRVLLMPVVAGIAYEFIRFAGRSESSFVKSLVKPGLALQYMTTREPEADQIEVAIRALEEVRPPEEDAYEDETY</sequence>
<reference evidence="2 4" key="1">
    <citation type="submission" date="2016-01" db="EMBL/GenBank/DDBJ databases">
        <authorList>
            <person name="Oliw E.H."/>
        </authorList>
    </citation>
    <scope>NUCLEOTIDE SEQUENCE [LARGE SCALE GENOMIC DNA]</scope>
    <source>
        <strain evidence="2 4">CMW7756B</strain>
    </source>
</reference>
<keyword evidence="1" id="KW-1133">Transmembrane helix</keyword>
<name>A0A133S330_9FIRM</name>
<keyword evidence="1" id="KW-0812">Transmembrane</keyword>
<dbReference type="AlphaFoldDB" id="A0A133S330"/>
<dbReference type="RefSeq" id="WP_005379205.1">
    <property type="nucleotide sequence ID" value="NZ_CP020566.1"/>
</dbReference>
<dbReference type="PATRIC" id="fig|39777.7.peg.1404"/>